<dbReference type="Proteomes" id="UP001162156">
    <property type="component" value="Unassembled WGS sequence"/>
</dbReference>
<protein>
    <submittedName>
        <fullName evidence="1">Uncharacterized protein</fullName>
    </submittedName>
</protein>
<name>A0AAV8Y3W8_9CUCU</name>
<dbReference type="EMBL" id="JANEYF010002501">
    <property type="protein sequence ID" value="KAJ8945587.1"/>
    <property type="molecule type" value="Genomic_DNA"/>
</dbReference>
<dbReference type="AlphaFoldDB" id="A0AAV8Y3W8"/>
<dbReference type="InterPro" id="IPR011990">
    <property type="entry name" value="TPR-like_helical_dom_sf"/>
</dbReference>
<accession>A0AAV8Y3W8</accession>
<keyword evidence="2" id="KW-1185">Reference proteome</keyword>
<evidence type="ECO:0000313" key="1">
    <source>
        <dbReference type="EMBL" id="KAJ8945587.1"/>
    </source>
</evidence>
<dbReference type="SUPFAM" id="SSF48452">
    <property type="entry name" value="TPR-like"/>
    <property type="match status" value="1"/>
</dbReference>
<sequence length="82" mass="9863">MWLVEANPERRAEKGNFSVDLKYGEPISHYTHAVKLYPLYCTFHNNRSFAFLNVQQYHHATEDHNESIQLKPSYLEYYIRKN</sequence>
<evidence type="ECO:0000313" key="2">
    <source>
        <dbReference type="Proteomes" id="UP001162156"/>
    </source>
</evidence>
<proteinExistence type="predicted"/>
<reference evidence="1" key="1">
    <citation type="journal article" date="2023" name="Insect Mol. Biol.">
        <title>Genome sequencing provides insights into the evolution of gene families encoding plant cell wall-degrading enzymes in longhorned beetles.</title>
        <authorList>
            <person name="Shin N.R."/>
            <person name="Okamura Y."/>
            <person name="Kirsch R."/>
            <person name="Pauchet Y."/>
        </authorList>
    </citation>
    <scope>NUCLEOTIDE SEQUENCE</scope>
    <source>
        <strain evidence="1">RBIC_L_NR</strain>
    </source>
</reference>
<gene>
    <name evidence="1" type="ORF">NQ314_009107</name>
</gene>
<dbReference type="Gene3D" id="1.25.40.10">
    <property type="entry name" value="Tetratricopeptide repeat domain"/>
    <property type="match status" value="1"/>
</dbReference>
<organism evidence="1 2">
    <name type="scientific">Rhamnusium bicolor</name>
    <dbReference type="NCBI Taxonomy" id="1586634"/>
    <lineage>
        <taxon>Eukaryota</taxon>
        <taxon>Metazoa</taxon>
        <taxon>Ecdysozoa</taxon>
        <taxon>Arthropoda</taxon>
        <taxon>Hexapoda</taxon>
        <taxon>Insecta</taxon>
        <taxon>Pterygota</taxon>
        <taxon>Neoptera</taxon>
        <taxon>Endopterygota</taxon>
        <taxon>Coleoptera</taxon>
        <taxon>Polyphaga</taxon>
        <taxon>Cucujiformia</taxon>
        <taxon>Chrysomeloidea</taxon>
        <taxon>Cerambycidae</taxon>
        <taxon>Lepturinae</taxon>
        <taxon>Rhagiini</taxon>
        <taxon>Rhamnusium</taxon>
    </lineage>
</organism>
<comment type="caution">
    <text evidence="1">The sequence shown here is derived from an EMBL/GenBank/DDBJ whole genome shotgun (WGS) entry which is preliminary data.</text>
</comment>